<protein>
    <submittedName>
        <fullName evidence="1">Uncharacterized protein</fullName>
    </submittedName>
</protein>
<proteinExistence type="predicted"/>
<organism evidence="1 2">
    <name type="scientific">Neoroseomonas lacus</name>
    <dbReference type="NCBI Taxonomy" id="287609"/>
    <lineage>
        <taxon>Bacteria</taxon>
        <taxon>Pseudomonadati</taxon>
        <taxon>Pseudomonadota</taxon>
        <taxon>Alphaproteobacteria</taxon>
        <taxon>Acetobacterales</taxon>
        <taxon>Acetobacteraceae</taxon>
        <taxon>Neoroseomonas</taxon>
    </lineage>
</organism>
<name>A0A917KI01_9PROT</name>
<comment type="caution">
    <text evidence="1">The sequence shown here is derived from an EMBL/GenBank/DDBJ whole genome shotgun (WGS) entry which is preliminary data.</text>
</comment>
<dbReference type="EMBL" id="BMKW01000005">
    <property type="protein sequence ID" value="GGJ14423.1"/>
    <property type="molecule type" value="Genomic_DNA"/>
</dbReference>
<dbReference type="RefSeq" id="WP_188967109.1">
    <property type="nucleotide sequence ID" value="NZ_BMKW01000005.1"/>
</dbReference>
<dbReference type="AlphaFoldDB" id="A0A917KI01"/>
<gene>
    <name evidence="1" type="ORF">GCM10011320_22050</name>
</gene>
<reference evidence="1" key="1">
    <citation type="journal article" date="2014" name="Int. J. Syst. Evol. Microbiol.">
        <title>Complete genome sequence of Corynebacterium casei LMG S-19264T (=DSM 44701T), isolated from a smear-ripened cheese.</title>
        <authorList>
            <consortium name="US DOE Joint Genome Institute (JGI-PGF)"/>
            <person name="Walter F."/>
            <person name="Albersmeier A."/>
            <person name="Kalinowski J."/>
            <person name="Ruckert C."/>
        </authorList>
    </citation>
    <scope>NUCLEOTIDE SEQUENCE</scope>
    <source>
        <strain evidence="1">CGMCC 1.3617</strain>
    </source>
</reference>
<dbReference type="Proteomes" id="UP000661507">
    <property type="component" value="Unassembled WGS sequence"/>
</dbReference>
<evidence type="ECO:0000313" key="2">
    <source>
        <dbReference type="Proteomes" id="UP000661507"/>
    </source>
</evidence>
<keyword evidence="2" id="KW-1185">Reference proteome</keyword>
<sequence length="90" mass="10311">MPDGVDTAHESPVGPPRGRRLIDKLIVPFHSACDQGDLEVAERLLRVVELMLLRRPPAGSPDMDRRKNQDIFVAAHERLWELRHRVAERV</sequence>
<accession>A0A917KI01</accession>
<evidence type="ECO:0000313" key="1">
    <source>
        <dbReference type="EMBL" id="GGJ14423.1"/>
    </source>
</evidence>
<reference evidence="1" key="2">
    <citation type="submission" date="2020-09" db="EMBL/GenBank/DDBJ databases">
        <authorList>
            <person name="Sun Q."/>
            <person name="Zhou Y."/>
        </authorList>
    </citation>
    <scope>NUCLEOTIDE SEQUENCE</scope>
    <source>
        <strain evidence="1">CGMCC 1.3617</strain>
    </source>
</reference>